<proteinExistence type="predicted"/>
<keyword evidence="1" id="KW-0813">Transport</keyword>
<sequence length="216" mass="25171">MSDEPSPPPSPLPHFFHVSPFYPEVTEDGKIDTVQFLETSKAFIKIYDLLGTAFYVVKKDMAGNIEKLYKTYNKSPEKYKFLNDLIYLEKEDPTIFAVDALLWLKRALEFTVIFIKGLCEEYKKGITTDRLDHLATDAYNKTLKRYHSWLVQNVFKVVVKAVPYRSVLIRSLYYVKVGPEAALFEDVSLYTKRLEENLTVIVQMYDEWGLDNDQKV</sequence>
<dbReference type="GO" id="GO:0016020">
    <property type="term" value="C:membrane"/>
    <property type="evidence" value="ECO:0007669"/>
    <property type="project" value="TreeGrafter"/>
</dbReference>
<name>A0A0P4VV77_SCYOL</name>
<accession>A0A0P4VV77</accession>
<dbReference type="EMBL" id="GDRN01131326">
    <property type="protein sequence ID" value="JAI56674.1"/>
    <property type="molecule type" value="Transcribed_RNA"/>
</dbReference>
<evidence type="ECO:0000313" key="3">
    <source>
        <dbReference type="EMBL" id="JAI56674.1"/>
    </source>
</evidence>
<dbReference type="AlphaFoldDB" id="A0A0P4VV77"/>
<protein>
    <recommendedName>
        <fullName evidence="2">Glycolipid transfer protein domain-containing protein</fullName>
    </recommendedName>
</protein>
<dbReference type="PANTHER" id="PTHR10219">
    <property type="entry name" value="GLYCOLIPID TRANSFER PROTEIN-RELATED"/>
    <property type="match status" value="1"/>
</dbReference>
<dbReference type="GO" id="GO:0005829">
    <property type="term" value="C:cytosol"/>
    <property type="evidence" value="ECO:0007669"/>
    <property type="project" value="TreeGrafter"/>
</dbReference>
<dbReference type="InterPro" id="IPR014830">
    <property type="entry name" value="Glycolipid_transfer_prot_dom"/>
</dbReference>
<dbReference type="Gene3D" id="1.10.3520.10">
    <property type="entry name" value="Glycolipid transfer protein"/>
    <property type="match status" value="1"/>
</dbReference>
<evidence type="ECO:0000259" key="2">
    <source>
        <dbReference type="Pfam" id="PF08718"/>
    </source>
</evidence>
<dbReference type="SUPFAM" id="SSF110004">
    <property type="entry name" value="Glycolipid transfer protein, GLTP"/>
    <property type="match status" value="1"/>
</dbReference>
<dbReference type="Pfam" id="PF08718">
    <property type="entry name" value="GLTP"/>
    <property type="match status" value="1"/>
</dbReference>
<dbReference type="GO" id="GO:1902388">
    <property type="term" value="F:ceramide 1-phosphate transfer activity"/>
    <property type="evidence" value="ECO:0007669"/>
    <property type="project" value="TreeGrafter"/>
</dbReference>
<evidence type="ECO:0000256" key="1">
    <source>
        <dbReference type="ARBA" id="ARBA00022448"/>
    </source>
</evidence>
<dbReference type="InterPro" id="IPR036497">
    <property type="entry name" value="GLTP_sf"/>
</dbReference>
<dbReference type="PANTHER" id="PTHR10219:SF25">
    <property type="entry name" value="PLECKSTRIN HOMOLOGY DOMAIN-CONTAINING FAMILY A MEMBER 8"/>
    <property type="match status" value="1"/>
</dbReference>
<feature type="domain" description="Glycolipid transfer protein" evidence="2">
    <location>
        <begin position="31"/>
        <end position="172"/>
    </location>
</feature>
<reference evidence="3" key="1">
    <citation type="submission" date="2015-09" db="EMBL/GenBank/DDBJ databases">
        <title>Scylla olivacea transcriptome.</title>
        <authorList>
            <person name="Ikhwanuddin M."/>
        </authorList>
    </citation>
    <scope>NUCLEOTIDE SEQUENCE</scope>
</reference>
<dbReference type="FunFam" id="1.10.3520.10:FF:000001">
    <property type="entry name" value="Pleckstrin domain-containing family A member 8"/>
    <property type="match status" value="1"/>
</dbReference>
<dbReference type="GO" id="GO:1902387">
    <property type="term" value="F:ceramide 1-phosphate binding"/>
    <property type="evidence" value="ECO:0007669"/>
    <property type="project" value="TreeGrafter"/>
</dbReference>
<organism evidence="3">
    <name type="scientific">Scylla olivacea</name>
    <name type="common">Orange mud crab</name>
    <name type="synonym">Cancer olivacea</name>
    <dbReference type="NCBI Taxonomy" id="85551"/>
    <lineage>
        <taxon>Eukaryota</taxon>
        <taxon>Metazoa</taxon>
        <taxon>Ecdysozoa</taxon>
        <taxon>Arthropoda</taxon>
        <taxon>Crustacea</taxon>
        <taxon>Multicrustacea</taxon>
        <taxon>Malacostraca</taxon>
        <taxon>Eumalacostraca</taxon>
        <taxon>Eucarida</taxon>
        <taxon>Decapoda</taxon>
        <taxon>Pleocyemata</taxon>
        <taxon>Brachyura</taxon>
        <taxon>Eubrachyura</taxon>
        <taxon>Portunoidea</taxon>
        <taxon>Portunidae</taxon>
        <taxon>Portuninae</taxon>
        <taxon>Scylla</taxon>
    </lineage>
</organism>